<dbReference type="InterPro" id="IPR051368">
    <property type="entry name" value="SerProtInhib-TIL_Domain"/>
</dbReference>
<protein>
    <recommendedName>
        <fullName evidence="6">TIL domain-containing protein</fullName>
    </recommendedName>
</protein>
<keyword evidence="5" id="KW-0732">Signal</keyword>
<evidence type="ECO:0000256" key="5">
    <source>
        <dbReference type="SAM" id="SignalP"/>
    </source>
</evidence>
<dbReference type="Gene3D" id="2.10.25.10">
    <property type="entry name" value="Laminin"/>
    <property type="match status" value="1"/>
</dbReference>
<sequence>MRLAWSPLSSTHALMRSLTLFVFFTSIVSTTSLDWCEYWTRMGKQSERPECVGFQLQPGEAQNAPTKRPTPAPQPTIGDPIQCPSGEMYSCIDCEPTCHNLVPKCRKEQCNKGCVCKMGLARGSRGKCIPFRECASHAPPQEEGTVMQTVRKMVPVIVNDVWKAFFASIRPTTTEDSFQQPQLKPVNETNPPEPEITGSPIHA</sequence>
<evidence type="ECO:0000256" key="3">
    <source>
        <dbReference type="ARBA" id="ARBA00023157"/>
    </source>
</evidence>
<dbReference type="InterPro" id="IPR036084">
    <property type="entry name" value="Ser_inhib-like_sf"/>
</dbReference>
<dbReference type="OrthoDB" id="6236007at2759"/>
<evidence type="ECO:0000313" key="8">
    <source>
        <dbReference type="Proteomes" id="UP000835052"/>
    </source>
</evidence>
<dbReference type="GO" id="GO:0004867">
    <property type="term" value="F:serine-type endopeptidase inhibitor activity"/>
    <property type="evidence" value="ECO:0007669"/>
    <property type="project" value="UniProtKB-KW"/>
</dbReference>
<evidence type="ECO:0000313" key="7">
    <source>
        <dbReference type="EMBL" id="CAD6197086.1"/>
    </source>
</evidence>
<keyword evidence="3" id="KW-1015">Disulfide bond</keyword>
<evidence type="ECO:0000259" key="6">
    <source>
        <dbReference type="Pfam" id="PF01826"/>
    </source>
</evidence>
<dbReference type="EMBL" id="CAJGYM010000085">
    <property type="protein sequence ID" value="CAD6197086.1"/>
    <property type="molecule type" value="Genomic_DNA"/>
</dbReference>
<reference evidence="7" key="1">
    <citation type="submission" date="2020-10" db="EMBL/GenBank/DDBJ databases">
        <authorList>
            <person name="Kikuchi T."/>
        </authorList>
    </citation>
    <scope>NUCLEOTIDE SEQUENCE</scope>
    <source>
        <strain evidence="7">NKZ352</strain>
    </source>
</reference>
<gene>
    <name evidence="7" type="ORF">CAUJ_LOCUS12996</name>
</gene>
<feature type="region of interest" description="Disordered" evidence="4">
    <location>
        <begin position="173"/>
        <end position="203"/>
    </location>
</feature>
<dbReference type="InterPro" id="IPR002919">
    <property type="entry name" value="TIL_dom"/>
</dbReference>
<comment type="caution">
    <text evidence="7">The sequence shown here is derived from an EMBL/GenBank/DDBJ whole genome shotgun (WGS) entry which is preliminary data.</text>
</comment>
<dbReference type="Proteomes" id="UP000835052">
    <property type="component" value="Unassembled WGS sequence"/>
</dbReference>
<dbReference type="AlphaFoldDB" id="A0A8S1HNZ7"/>
<dbReference type="Pfam" id="PF01826">
    <property type="entry name" value="TIL"/>
    <property type="match status" value="1"/>
</dbReference>
<dbReference type="PANTHER" id="PTHR23259:SF72">
    <property type="entry name" value="TIL DOMAIN-CONTAINING PROTEIN"/>
    <property type="match status" value="1"/>
</dbReference>
<dbReference type="PANTHER" id="PTHR23259">
    <property type="entry name" value="RIDDLE"/>
    <property type="match status" value="1"/>
</dbReference>
<name>A0A8S1HNZ7_9PELO</name>
<organism evidence="7 8">
    <name type="scientific">Caenorhabditis auriculariae</name>
    <dbReference type="NCBI Taxonomy" id="2777116"/>
    <lineage>
        <taxon>Eukaryota</taxon>
        <taxon>Metazoa</taxon>
        <taxon>Ecdysozoa</taxon>
        <taxon>Nematoda</taxon>
        <taxon>Chromadorea</taxon>
        <taxon>Rhabditida</taxon>
        <taxon>Rhabditina</taxon>
        <taxon>Rhabditomorpha</taxon>
        <taxon>Rhabditoidea</taxon>
        <taxon>Rhabditidae</taxon>
        <taxon>Peloderinae</taxon>
        <taxon>Caenorhabditis</taxon>
    </lineage>
</organism>
<evidence type="ECO:0000256" key="4">
    <source>
        <dbReference type="SAM" id="MobiDB-lite"/>
    </source>
</evidence>
<keyword evidence="1" id="KW-0646">Protease inhibitor</keyword>
<feature type="signal peptide" evidence="5">
    <location>
        <begin position="1"/>
        <end position="30"/>
    </location>
</feature>
<dbReference type="SUPFAM" id="SSF57567">
    <property type="entry name" value="Serine protease inhibitors"/>
    <property type="match status" value="1"/>
</dbReference>
<proteinExistence type="predicted"/>
<dbReference type="CDD" id="cd19941">
    <property type="entry name" value="TIL"/>
    <property type="match status" value="1"/>
</dbReference>
<keyword evidence="2" id="KW-0722">Serine protease inhibitor</keyword>
<evidence type="ECO:0000256" key="1">
    <source>
        <dbReference type="ARBA" id="ARBA00022690"/>
    </source>
</evidence>
<keyword evidence="8" id="KW-1185">Reference proteome</keyword>
<evidence type="ECO:0000256" key="2">
    <source>
        <dbReference type="ARBA" id="ARBA00022900"/>
    </source>
</evidence>
<feature type="domain" description="TIL" evidence="6">
    <location>
        <begin position="83"/>
        <end position="134"/>
    </location>
</feature>
<accession>A0A8S1HNZ7</accession>
<feature type="chain" id="PRO_5035756389" description="TIL domain-containing protein" evidence="5">
    <location>
        <begin position="31"/>
        <end position="203"/>
    </location>
</feature>
<feature type="compositionally biased region" description="Polar residues" evidence="4">
    <location>
        <begin position="173"/>
        <end position="190"/>
    </location>
</feature>